<dbReference type="SUPFAM" id="SSF55846">
    <property type="entry name" value="N-acetylmuramoyl-L-alanine amidase-like"/>
    <property type="match status" value="1"/>
</dbReference>
<dbReference type="CDD" id="cd06583">
    <property type="entry name" value="PGRP"/>
    <property type="match status" value="1"/>
</dbReference>
<accession>A0A2T3HS85</accession>
<evidence type="ECO:0000256" key="3">
    <source>
        <dbReference type="ARBA" id="ARBA00022801"/>
    </source>
</evidence>
<dbReference type="EC" id="3.5.1.28" evidence="2"/>
<dbReference type="PANTHER" id="PTHR30417:SF1">
    <property type="entry name" value="N-ACETYLMURAMOYL-L-ALANINE AMIDASE AMID"/>
    <property type="match status" value="1"/>
</dbReference>
<dbReference type="InterPro" id="IPR036505">
    <property type="entry name" value="Amidase/PGRP_sf"/>
</dbReference>
<dbReference type="PANTHER" id="PTHR30417">
    <property type="entry name" value="N-ACETYLMURAMOYL-L-ALANINE AMIDASE AMID"/>
    <property type="match status" value="1"/>
</dbReference>
<dbReference type="GO" id="GO:0009253">
    <property type="term" value="P:peptidoglycan catabolic process"/>
    <property type="evidence" value="ECO:0007669"/>
    <property type="project" value="InterPro"/>
</dbReference>
<keyword evidence="5" id="KW-0732">Signal</keyword>
<evidence type="ECO:0000313" key="8">
    <source>
        <dbReference type="Proteomes" id="UP000240912"/>
    </source>
</evidence>
<organism evidence="7 8">
    <name type="scientific">Pedobacter yulinensis</name>
    <dbReference type="NCBI Taxonomy" id="2126353"/>
    <lineage>
        <taxon>Bacteria</taxon>
        <taxon>Pseudomonadati</taxon>
        <taxon>Bacteroidota</taxon>
        <taxon>Sphingobacteriia</taxon>
        <taxon>Sphingobacteriales</taxon>
        <taxon>Sphingobacteriaceae</taxon>
        <taxon>Pedobacter</taxon>
    </lineage>
</organism>
<reference evidence="7 8" key="1">
    <citation type="submission" date="2018-03" db="EMBL/GenBank/DDBJ databases">
        <authorList>
            <person name="Keele B.F."/>
        </authorList>
    </citation>
    <scope>NUCLEOTIDE SEQUENCE [LARGE SCALE GENOMIC DNA]</scope>
    <source>
        <strain evidence="7 8">YL28-9</strain>
    </source>
</reference>
<proteinExistence type="predicted"/>
<protein>
    <recommendedName>
        <fullName evidence="2">N-acetylmuramoyl-L-alanine amidase</fullName>
        <ecNumber evidence="2">3.5.1.28</ecNumber>
    </recommendedName>
</protein>
<dbReference type="Gene3D" id="3.40.80.10">
    <property type="entry name" value="Peptidoglycan recognition protein-like"/>
    <property type="match status" value="1"/>
</dbReference>
<comment type="catalytic activity">
    <reaction evidence="1">
        <text>Hydrolyzes the link between N-acetylmuramoyl residues and L-amino acid residues in certain cell-wall glycopeptides.</text>
        <dbReference type="EC" id="3.5.1.28"/>
    </reaction>
</comment>
<dbReference type="GO" id="GO:0071555">
    <property type="term" value="P:cell wall organization"/>
    <property type="evidence" value="ECO:0007669"/>
    <property type="project" value="UniProtKB-KW"/>
</dbReference>
<dbReference type="Proteomes" id="UP000240912">
    <property type="component" value="Unassembled WGS sequence"/>
</dbReference>
<dbReference type="SMART" id="SM00644">
    <property type="entry name" value="Ami_2"/>
    <property type="match status" value="1"/>
</dbReference>
<dbReference type="Pfam" id="PF01510">
    <property type="entry name" value="Amidase_2"/>
    <property type="match status" value="1"/>
</dbReference>
<dbReference type="InterPro" id="IPR051206">
    <property type="entry name" value="NAMLAA_amidase_2"/>
</dbReference>
<dbReference type="GO" id="GO:0008745">
    <property type="term" value="F:N-acetylmuramoyl-L-alanine amidase activity"/>
    <property type="evidence" value="ECO:0007669"/>
    <property type="project" value="UniProtKB-EC"/>
</dbReference>
<keyword evidence="4" id="KW-0961">Cell wall biogenesis/degradation</keyword>
<gene>
    <name evidence="7" type="ORF">C7T94_03300</name>
</gene>
<dbReference type="GO" id="GO:0009254">
    <property type="term" value="P:peptidoglycan turnover"/>
    <property type="evidence" value="ECO:0007669"/>
    <property type="project" value="TreeGrafter"/>
</dbReference>
<evidence type="ECO:0000256" key="1">
    <source>
        <dbReference type="ARBA" id="ARBA00001561"/>
    </source>
</evidence>
<evidence type="ECO:0000313" key="7">
    <source>
        <dbReference type="EMBL" id="PST85312.1"/>
    </source>
</evidence>
<evidence type="ECO:0000256" key="2">
    <source>
        <dbReference type="ARBA" id="ARBA00011901"/>
    </source>
</evidence>
<feature type="chain" id="PRO_5015480907" description="N-acetylmuramoyl-L-alanine amidase" evidence="5">
    <location>
        <begin position="28"/>
        <end position="275"/>
    </location>
</feature>
<dbReference type="GO" id="GO:0019867">
    <property type="term" value="C:outer membrane"/>
    <property type="evidence" value="ECO:0007669"/>
    <property type="project" value="TreeGrafter"/>
</dbReference>
<dbReference type="OrthoDB" id="9794842at2"/>
<keyword evidence="3" id="KW-0378">Hydrolase</keyword>
<dbReference type="RefSeq" id="WP_107214650.1">
    <property type="nucleotide sequence ID" value="NZ_KZ686268.1"/>
</dbReference>
<evidence type="ECO:0000256" key="5">
    <source>
        <dbReference type="SAM" id="SignalP"/>
    </source>
</evidence>
<evidence type="ECO:0000256" key="4">
    <source>
        <dbReference type="ARBA" id="ARBA00023316"/>
    </source>
</evidence>
<evidence type="ECO:0000259" key="6">
    <source>
        <dbReference type="SMART" id="SM00644"/>
    </source>
</evidence>
<comment type="caution">
    <text evidence="7">The sequence shown here is derived from an EMBL/GenBank/DDBJ whole genome shotgun (WGS) entry which is preliminary data.</text>
</comment>
<dbReference type="AlphaFoldDB" id="A0A2T3HS85"/>
<feature type="signal peptide" evidence="5">
    <location>
        <begin position="1"/>
        <end position="27"/>
    </location>
</feature>
<keyword evidence="8" id="KW-1185">Reference proteome</keyword>
<sequence length="275" mass="31059">MFKVYRAGFFSAIAALALAGCGSGKYAATEKVYKKKAREISEIVRATPPKEQAVENFSPEQQWWVGSVNFGIRKPNYVVIHHTAQDSLEQTIKTFHSTRAAVSSHYVVSRDGKIVQMVNDYLRANHAGIGKWGNNTDLNSSSIGIELDNNGREPWPDAQINSLITLLETLKKRYNIPQANFIGHADLAPKRKPDPANFPWHKLAYKGFGFWYDKILKNPPADFKPEIALKLMGYDTRDLPAAIVAFKRHFVQKDLSAALTPLDKLILYNVYEKYM</sequence>
<name>A0A2T3HS85_9SPHI</name>
<dbReference type="InterPro" id="IPR002502">
    <property type="entry name" value="Amidase_domain"/>
</dbReference>
<dbReference type="PROSITE" id="PS51257">
    <property type="entry name" value="PROKAR_LIPOPROTEIN"/>
    <property type="match status" value="1"/>
</dbReference>
<dbReference type="EMBL" id="PYLS01000001">
    <property type="protein sequence ID" value="PST85312.1"/>
    <property type="molecule type" value="Genomic_DNA"/>
</dbReference>
<feature type="domain" description="N-acetylmuramoyl-L-alanine amidase" evidence="6">
    <location>
        <begin position="65"/>
        <end position="196"/>
    </location>
</feature>